<dbReference type="Gene3D" id="3.40.430.10">
    <property type="entry name" value="Dihydrofolate Reductase, subunit A"/>
    <property type="match status" value="1"/>
</dbReference>
<reference evidence="8 9" key="1">
    <citation type="journal article" date="2024" name="Nat. Commun.">
        <title>Phylogenomics reveals the evolutionary origins of lichenization in chlorophyte algae.</title>
        <authorList>
            <person name="Puginier C."/>
            <person name="Libourel C."/>
            <person name="Otte J."/>
            <person name="Skaloud P."/>
            <person name="Haon M."/>
            <person name="Grisel S."/>
            <person name="Petersen M."/>
            <person name="Berrin J.G."/>
            <person name="Delaux P.M."/>
            <person name="Dal Grande F."/>
            <person name="Keller J."/>
        </authorList>
    </citation>
    <scope>NUCLEOTIDE SEQUENCE [LARGE SCALE GENOMIC DNA]</scope>
    <source>
        <strain evidence="8 9">SAG 216-7</strain>
    </source>
</reference>
<keyword evidence="9" id="KW-1185">Reference proteome</keyword>
<dbReference type="Pfam" id="PF01872">
    <property type="entry name" value="RibD_C"/>
    <property type="match status" value="1"/>
</dbReference>
<name>A0ABR2YMF7_9CHLO</name>
<dbReference type="InterPro" id="IPR024072">
    <property type="entry name" value="DHFR-like_dom_sf"/>
</dbReference>
<feature type="region of interest" description="Disordered" evidence="6">
    <location>
        <begin position="625"/>
        <end position="645"/>
    </location>
</feature>
<dbReference type="PANTHER" id="PTHR38011">
    <property type="entry name" value="DIHYDROFOLATE REDUCTASE FAMILY PROTEIN (AFU_ORTHOLOGUE AFUA_8G06820)"/>
    <property type="match status" value="1"/>
</dbReference>
<evidence type="ECO:0000256" key="1">
    <source>
        <dbReference type="ARBA" id="ARBA00004910"/>
    </source>
</evidence>
<dbReference type="NCBIfam" id="TIGR02464">
    <property type="entry name" value="ribofla_fusion"/>
    <property type="match status" value="1"/>
</dbReference>
<keyword evidence="4" id="KW-0560">Oxidoreductase</keyword>
<dbReference type="InterPro" id="IPR004794">
    <property type="entry name" value="Eubact_RibD"/>
</dbReference>
<feature type="domain" description="CMP/dCMP-type deaminase" evidence="7">
    <location>
        <begin position="12"/>
        <end position="134"/>
    </location>
</feature>
<accession>A0ABR2YMF7</accession>
<comment type="caution">
    <text evidence="8">The sequence shown here is derived from an EMBL/GenBank/DDBJ whole genome shotgun (WGS) entry which is preliminary data.</text>
</comment>
<dbReference type="NCBIfam" id="TIGR00326">
    <property type="entry name" value="eubact_ribD"/>
    <property type="match status" value="1"/>
</dbReference>
<dbReference type="SUPFAM" id="SSF53927">
    <property type="entry name" value="Cytidine deaminase-like"/>
    <property type="match status" value="1"/>
</dbReference>
<dbReference type="InterPro" id="IPR037238">
    <property type="entry name" value="YbiA-like_sf"/>
</dbReference>
<evidence type="ECO:0000259" key="7">
    <source>
        <dbReference type="PROSITE" id="PS51747"/>
    </source>
</evidence>
<organism evidence="8 9">
    <name type="scientific">Coccomyxa subellipsoidea</name>
    <dbReference type="NCBI Taxonomy" id="248742"/>
    <lineage>
        <taxon>Eukaryota</taxon>
        <taxon>Viridiplantae</taxon>
        <taxon>Chlorophyta</taxon>
        <taxon>core chlorophytes</taxon>
        <taxon>Trebouxiophyceae</taxon>
        <taxon>Trebouxiophyceae incertae sedis</taxon>
        <taxon>Coccomyxaceae</taxon>
        <taxon>Coccomyxa</taxon>
    </lineage>
</organism>
<dbReference type="Gene3D" id="1.10.357.40">
    <property type="entry name" value="YbiA-like"/>
    <property type="match status" value="1"/>
</dbReference>
<dbReference type="Pfam" id="PF00383">
    <property type="entry name" value="dCMP_cyt_deam_1"/>
    <property type="match status" value="1"/>
</dbReference>
<dbReference type="InterPro" id="IPR002125">
    <property type="entry name" value="CMP_dCMP_dom"/>
</dbReference>
<evidence type="ECO:0000256" key="4">
    <source>
        <dbReference type="ARBA" id="ARBA00023002"/>
    </source>
</evidence>
<dbReference type="InterPro" id="IPR016193">
    <property type="entry name" value="Cytidine_deaminase-like"/>
</dbReference>
<dbReference type="SUPFAM" id="SSF143990">
    <property type="entry name" value="YbiA-like"/>
    <property type="match status" value="1"/>
</dbReference>
<evidence type="ECO:0000256" key="2">
    <source>
        <dbReference type="ARBA" id="ARBA00013173"/>
    </source>
</evidence>
<dbReference type="NCBIfam" id="TIGR00227">
    <property type="entry name" value="ribD_Cterm"/>
    <property type="match status" value="1"/>
</dbReference>
<protein>
    <recommendedName>
        <fullName evidence="2">5-amino-6-(5-phosphoribosylamino)uracil reductase</fullName>
        <ecNumber evidence="2">1.1.1.193</ecNumber>
    </recommendedName>
</protein>
<dbReference type="InterPro" id="IPR011549">
    <property type="entry name" value="RibD_C"/>
</dbReference>
<dbReference type="EC" id="1.1.1.193" evidence="2"/>
<comment type="pathway">
    <text evidence="1">Cofactor biosynthesis; riboflavin biosynthesis; 5-amino-6-(D-ribitylamino)uracil from GTP: step 3/4.</text>
</comment>
<dbReference type="SUPFAM" id="SSF53597">
    <property type="entry name" value="Dihydrofolate reductase-like"/>
    <property type="match status" value="1"/>
</dbReference>
<evidence type="ECO:0000256" key="6">
    <source>
        <dbReference type="SAM" id="MobiDB-lite"/>
    </source>
</evidence>
<evidence type="ECO:0000313" key="9">
    <source>
        <dbReference type="Proteomes" id="UP001491310"/>
    </source>
</evidence>
<dbReference type="InterPro" id="IPR050765">
    <property type="entry name" value="Riboflavin_Biosynth_HTPR"/>
</dbReference>
<dbReference type="PANTHER" id="PTHR38011:SF7">
    <property type="entry name" value="2,5-DIAMINO-6-RIBOSYLAMINO-4(3H)-PYRIMIDINONE 5'-PHOSPHATE REDUCTASE"/>
    <property type="match status" value="1"/>
</dbReference>
<feature type="compositionally biased region" description="Low complexity" evidence="6">
    <location>
        <begin position="625"/>
        <end position="637"/>
    </location>
</feature>
<dbReference type="InterPro" id="IPR002734">
    <property type="entry name" value="RibDG_C"/>
</dbReference>
<evidence type="ECO:0000256" key="3">
    <source>
        <dbReference type="ARBA" id="ARBA00022857"/>
    </source>
</evidence>
<gene>
    <name evidence="8" type="ORF">WJX75_007205</name>
</gene>
<dbReference type="Gene3D" id="3.40.140.10">
    <property type="entry name" value="Cytidine Deaminase, domain 2"/>
    <property type="match status" value="1"/>
</dbReference>
<dbReference type="Proteomes" id="UP001491310">
    <property type="component" value="Unassembled WGS sequence"/>
</dbReference>
<sequence length="645" mass="68064">MEQFIMADIDTDEDLSFLLQAAVLADSSAGLTQPHPNAGCVLVGTDGRVLAETFQRAQGTESAEVQALQQAGPSAQGATAYVNLETGDCHGDDTSVAALIQAGVSRVVLGIRHPLAHLRGKAVRALRSSGVTVDILEDAGSSVDPQRFEECLHACLQVNEALLHRAVTGRPFSILKYAMTADGKIATSTGHSAWVSSPASRQLVFDARARSDAVIVGGNTVRRDNPRLTTRREGGHAPARIVMSRTLDLPQDANLWDVTAAPTIVMTQRGARKDFQEMLQSRGVEVVQFDFLTPEAVAAYCQERGFLQVLWECGGTLAAPAIAAGVIHKALAFIAPKLIGGVRAPSPVGELGNVEMTQAVSLVDTHWQAVGPDMLLEGYLPSSGGLASLGAKLKAGAQQLGTLDTGRASSSAGVSAAAAAAQNGAYLGSPSNGTIHRRWLRCTEGKLQCAEFYKSWDRYGALSNFSAHPVSLPDGPISASGCLPDGPFREWPSVEHFYQAQKFAGVEHAEAAAVVERIAAADSPEEAARIGRGTERGQPMLLRPDWATAKLAVMYAGLRAKFAAHAGPRALLLVTAGEGPAGGPLELVEASPHDFFWGRGVDGSGANHLGTLLMSIRDELLAAQRAQHGAQHAQQQRSTEQTTAR</sequence>
<dbReference type="EMBL" id="JALJOT010000009">
    <property type="protein sequence ID" value="KAK9907627.1"/>
    <property type="molecule type" value="Genomic_DNA"/>
</dbReference>
<evidence type="ECO:0000256" key="5">
    <source>
        <dbReference type="ARBA" id="ARBA00023268"/>
    </source>
</evidence>
<proteinExistence type="predicted"/>
<evidence type="ECO:0000313" key="8">
    <source>
        <dbReference type="EMBL" id="KAK9907627.1"/>
    </source>
</evidence>
<dbReference type="InterPro" id="IPR012816">
    <property type="entry name" value="NADAR"/>
</dbReference>
<dbReference type="Pfam" id="PF08719">
    <property type="entry name" value="NADAR"/>
    <property type="match status" value="1"/>
</dbReference>
<keyword evidence="5" id="KW-0511">Multifunctional enzyme</keyword>
<dbReference type="CDD" id="cd15457">
    <property type="entry name" value="NADAR"/>
    <property type="match status" value="1"/>
</dbReference>
<keyword evidence="3" id="KW-0521">NADP</keyword>
<dbReference type="PROSITE" id="PS51747">
    <property type="entry name" value="CYT_DCMP_DEAMINASES_2"/>
    <property type="match status" value="1"/>
</dbReference>